<dbReference type="PROSITE" id="PS50876">
    <property type="entry name" value="ZF_INTEGRASE"/>
    <property type="match status" value="1"/>
</dbReference>
<evidence type="ECO:0000259" key="12">
    <source>
        <dbReference type="PROSITE" id="PS50878"/>
    </source>
</evidence>
<keyword evidence="5" id="KW-0479">Metal-binding</keyword>
<evidence type="ECO:0000256" key="10">
    <source>
        <dbReference type="PROSITE-ProRule" id="PRU00450"/>
    </source>
</evidence>
<dbReference type="PANTHER" id="PTHR41694">
    <property type="entry name" value="ENDOGENOUS RETROVIRUS GROUP K MEMBER POL PROTEIN"/>
    <property type="match status" value="1"/>
</dbReference>
<keyword evidence="4" id="KW-0540">Nuclease</keyword>
<comment type="similarity">
    <text evidence="1">Belongs to the beta type-B retroviral polymerase family. HERV class-II K(HML-2) pol subfamily.</text>
</comment>
<feature type="domain" description="Reverse transcriptase" evidence="12">
    <location>
        <begin position="1"/>
        <end position="159"/>
    </location>
</feature>
<feature type="domain" description="RNase H type-1" evidence="13">
    <location>
        <begin position="192"/>
        <end position="312"/>
    </location>
</feature>
<dbReference type="InterPro" id="IPR003308">
    <property type="entry name" value="Integrase_Zn-bd_dom_N"/>
</dbReference>
<dbReference type="InterPro" id="IPR012337">
    <property type="entry name" value="RNaseH-like_sf"/>
</dbReference>
<dbReference type="InterPro" id="IPR036397">
    <property type="entry name" value="RNaseH_sf"/>
</dbReference>
<reference evidence="16" key="1">
    <citation type="journal article" date="2011" name="Nat. Biotechnol.">
        <title>The genomic sequence of the Chinese hamster ovary (CHO)-K1 cell line.</title>
        <authorList>
            <person name="Xu X."/>
            <person name="Nagarajan H."/>
            <person name="Lewis N.E."/>
            <person name="Pan S."/>
            <person name="Cai Z."/>
            <person name="Liu X."/>
            <person name="Chen W."/>
            <person name="Xie M."/>
            <person name="Wang W."/>
            <person name="Hammond S."/>
            <person name="Andersen M.R."/>
            <person name="Neff N."/>
            <person name="Passarelli B."/>
            <person name="Koh W."/>
            <person name="Fan H.C."/>
            <person name="Wang J."/>
            <person name="Gui Y."/>
            <person name="Lee K.H."/>
            <person name="Betenbaugh M.J."/>
            <person name="Quake S.R."/>
            <person name="Famili I."/>
            <person name="Palsson B.O."/>
            <person name="Wang J."/>
        </authorList>
    </citation>
    <scope>NUCLEOTIDE SEQUENCE [LARGE SCALE GENOMIC DNA]</scope>
    <source>
        <strain evidence="16">CHO K1 cell line</strain>
    </source>
</reference>
<evidence type="ECO:0000313" key="15">
    <source>
        <dbReference type="EMBL" id="EGV93609.1"/>
    </source>
</evidence>
<dbReference type="SUPFAM" id="SSF56672">
    <property type="entry name" value="DNA/RNA polymerases"/>
    <property type="match status" value="1"/>
</dbReference>
<dbReference type="GO" id="GO:0003677">
    <property type="term" value="F:DNA binding"/>
    <property type="evidence" value="ECO:0007669"/>
    <property type="project" value="UniProtKB-KW"/>
</dbReference>
<dbReference type="InterPro" id="IPR002156">
    <property type="entry name" value="RNaseH_domain"/>
</dbReference>
<keyword evidence="10" id="KW-0863">Zinc-finger</keyword>
<dbReference type="Pfam" id="PF00078">
    <property type="entry name" value="RVT_1"/>
    <property type="match status" value="1"/>
</dbReference>
<name>G3HX71_CRIGR</name>
<evidence type="ECO:0000256" key="1">
    <source>
        <dbReference type="ARBA" id="ARBA00010879"/>
    </source>
</evidence>
<evidence type="ECO:0000313" key="16">
    <source>
        <dbReference type="Proteomes" id="UP000001075"/>
    </source>
</evidence>
<feature type="domain" description="Integrase catalytic" evidence="14">
    <location>
        <begin position="359"/>
        <end position="476"/>
    </location>
</feature>
<keyword evidence="9" id="KW-0238">DNA-binding</keyword>
<evidence type="ECO:0000256" key="4">
    <source>
        <dbReference type="ARBA" id="ARBA00022722"/>
    </source>
</evidence>
<keyword evidence="10" id="KW-0862">Zinc</keyword>
<evidence type="ECO:0000256" key="6">
    <source>
        <dbReference type="ARBA" id="ARBA00022759"/>
    </source>
</evidence>
<dbReference type="InterPro" id="IPR001584">
    <property type="entry name" value="Integrase_cat-core"/>
</dbReference>
<dbReference type="GO" id="GO:0008270">
    <property type="term" value="F:zinc ion binding"/>
    <property type="evidence" value="ECO:0007669"/>
    <property type="project" value="UniProtKB-KW"/>
</dbReference>
<dbReference type="PANTHER" id="PTHR41694:SF3">
    <property type="entry name" value="RNA-DIRECTED DNA POLYMERASE-RELATED"/>
    <property type="match status" value="1"/>
</dbReference>
<dbReference type="InParanoid" id="G3HX71"/>
<dbReference type="GO" id="GO:0035613">
    <property type="term" value="F:RNA stem-loop binding"/>
    <property type="evidence" value="ECO:0007669"/>
    <property type="project" value="TreeGrafter"/>
</dbReference>
<dbReference type="GO" id="GO:0003964">
    <property type="term" value="F:RNA-directed DNA polymerase activity"/>
    <property type="evidence" value="ECO:0007669"/>
    <property type="project" value="UniProtKB-KW"/>
</dbReference>
<dbReference type="Gene3D" id="3.30.420.10">
    <property type="entry name" value="Ribonuclease H-like superfamily/Ribonuclease H"/>
    <property type="match status" value="2"/>
</dbReference>
<dbReference type="GO" id="GO:0015074">
    <property type="term" value="P:DNA integration"/>
    <property type="evidence" value="ECO:0007669"/>
    <property type="project" value="InterPro"/>
</dbReference>
<keyword evidence="6" id="KW-0255">Endonuclease</keyword>
<evidence type="ECO:0000256" key="2">
    <source>
        <dbReference type="ARBA" id="ARBA00022679"/>
    </source>
</evidence>
<dbReference type="Pfam" id="PF02022">
    <property type="entry name" value="Integrase_Zn"/>
    <property type="match status" value="1"/>
</dbReference>
<keyword evidence="7" id="KW-0378">Hydrolase</keyword>
<evidence type="ECO:0000256" key="7">
    <source>
        <dbReference type="ARBA" id="ARBA00022801"/>
    </source>
</evidence>
<evidence type="ECO:0000259" key="11">
    <source>
        <dbReference type="PROSITE" id="PS50876"/>
    </source>
</evidence>
<dbReference type="SUPFAM" id="SSF46919">
    <property type="entry name" value="N-terminal Zn binding domain of HIV integrase"/>
    <property type="match status" value="1"/>
</dbReference>
<evidence type="ECO:0000259" key="14">
    <source>
        <dbReference type="PROSITE" id="PS50994"/>
    </source>
</evidence>
<dbReference type="InterPro" id="IPR000477">
    <property type="entry name" value="RT_dom"/>
</dbReference>
<feature type="domain" description="Integrase-type" evidence="11">
    <location>
        <begin position="309"/>
        <end position="350"/>
    </location>
</feature>
<dbReference type="PROSITE" id="PS50994">
    <property type="entry name" value="INTEGRASE"/>
    <property type="match status" value="1"/>
</dbReference>
<proteinExistence type="inferred from homology"/>
<dbReference type="Gene3D" id="1.10.10.200">
    <property type="match status" value="1"/>
</dbReference>
<keyword evidence="3" id="KW-0548">Nucleotidyltransferase</keyword>
<dbReference type="InterPro" id="IPR043502">
    <property type="entry name" value="DNA/RNA_pol_sf"/>
</dbReference>
<dbReference type="Pfam" id="PF00075">
    <property type="entry name" value="RNase_H"/>
    <property type="match status" value="1"/>
</dbReference>
<keyword evidence="2" id="KW-0808">Transferase</keyword>
<dbReference type="Gene3D" id="3.30.70.270">
    <property type="match status" value="2"/>
</dbReference>
<dbReference type="PROSITE" id="PS50879">
    <property type="entry name" value="RNASE_H_1"/>
    <property type="match status" value="1"/>
</dbReference>
<evidence type="ECO:0000259" key="13">
    <source>
        <dbReference type="PROSITE" id="PS50879"/>
    </source>
</evidence>
<gene>
    <name evidence="15" type="ORF">I79_015590</name>
</gene>
<accession>G3HX71</accession>
<dbReference type="InterPro" id="IPR017856">
    <property type="entry name" value="Integrase-like_N"/>
</dbReference>
<organism evidence="15 16">
    <name type="scientific">Cricetulus griseus</name>
    <name type="common">Chinese hamster</name>
    <name type="synonym">Cricetulus barabensis griseus</name>
    <dbReference type="NCBI Taxonomy" id="10029"/>
    <lineage>
        <taxon>Eukaryota</taxon>
        <taxon>Metazoa</taxon>
        <taxon>Chordata</taxon>
        <taxon>Craniata</taxon>
        <taxon>Vertebrata</taxon>
        <taxon>Euteleostomi</taxon>
        <taxon>Mammalia</taxon>
        <taxon>Eutheria</taxon>
        <taxon>Euarchontoglires</taxon>
        <taxon>Glires</taxon>
        <taxon>Rodentia</taxon>
        <taxon>Myomorpha</taxon>
        <taxon>Muroidea</taxon>
        <taxon>Cricetidae</taxon>
        <taxon>Cricetinae</taxon>
        <taxon>Cricetulus</taxon>
    </lineage>
</organism>
<dbReference type="GO" id="GO:0004523">
    <property type="term" value="F:RNA-DNA hybrid ribonuclease activity"/>
    <property type="evidence" value="ECO:0007669"/>
    <property type="project" value="InterPro"/>
</dbReference>
<dbReference type="SUPFAM" id="SSF53098">
    <property type="entry name" value="Ribonuclease H-like"/>
    <property type="match status" value="1"/>
</dbReference>
<dbReference type="InterPro" id="IPR043128">
    <property type="entry name" value="Rev_trsase/Diguanyl_cyclase"/>
</dbReference>
<dbReference type="STRING" id="10029.G3HX71"/>
<evidence type="ECO:0000256" key="8">
    <source>
        <dbReference type="ARBA" id="ARBA00022918"/>
    </source>
</evidence>
<dbReference type="Pfam" id="PF00665">
    <property type="entry name" value="rve"/>
    <property type="match status" value="1"/>
</dbReference>
<keyword evidence="8" id="KW-0695">RNA-directed DNA polymerase</keyword>
<dbReference type="EMBL" id="JH000859">
    <property type="protein sequence ID" value="EGV93609.1"/>
    <property type="molecule type" value="Genomic_DNA"/>
</dbReference>
<evidence type="ECO:0000256" key="9">
    <source>
        <dbReference type="ARBA" id="ARBA00023125"/>
    </source>
</evidence>
<sequence length="476" mass="54659">MLTDLRAINNVIQPMGSLHPGIPLPSLIPKGIIVINLKDCFFTIPLQENGREKFVFTVPTLNNSQPVRRYQWRVLPQGMLNSPTLCQHFVQQPLEIICKKFSQSLVYRYMGDILLPDSNKETLECMFEIVKDVLSCWGLQIAPEKIQRGDSINYLGYKIDLQRIRPQKVPIRRDHYQTLNSLQKLLGEISQSQTIIGVEAHGLKHLKMVLKGDTSVQKAELYAILMVLMDFTEPLNIVTDSQYAERVVLHIEPAEFIPDDTELTLLFIQLQETIRNRNNLIYITHIRSHTGLPGSLAQGNDEIDRLLIGSVLEASEFHRKHHVNSKGLKKDFSITWQQVKEIVRNCPTCSFYNQTPLPADCNPKGIQRNEVWQMDVFHFAEFGNLKYVHHTIDKFSGFHWATALNSEKADSVIVHLLEVMAVMGIPAQIKTDNAPGYVSTKLEQSFKYYKACHWYTTQAVVERSNRTLKEMLHRQD</sequence>
<dbReference type="PROSITE" id="PS50878">
    <property type="entry name" value="RT_POL"/>
    <property type="match status" value="1"/>
</dbReference>
<evidence type="ECO:0000256" key="3">
    <source>
        <dbReference type="ARBA" id="ARBA00022695"/>
    </source>
</evidence>
<evidence type="ECO:0000256" key="5">
    <source>
        <dbReference type="ARBA" id="ARBA00022723"/>
    </source>
</evidence>
<protein>
    <submittedName>
        <fullName evidence="15">HERV-K_3q27.3 provirus ancestral Pol protein</fullName>
    </submittedName>
</protein>
<dbReference type="Proteomes" id="UP000001075">
    <property type="component" value="Unassembled WGS sequence"/>
</dbReference>
<dbReference type="AlphaFoldDB" id="G3HX71"/>